<dbReference type="Proteomes" id="UP000032180">
    <property type="component" value="Chromosome 6"/>
</dbReference>
<reference evidence="2" key="3">
    <citation type="submission" date="2015-04" db="UniProtKB">
        <authorList>
            <consortium name="EnsemblPlants"/>
        </authorList>
    </citation>
    <scope>IDENTIFICATION</scope>
</reference>
<protein>
    <submittedName>
        <fullName evidence="2">Uncharacterized protein</fullName>
    </submittedName>
</protein>
<reference evidence="2 3" key="1">
    <citation type="submission" date="2012-08" db="EMBL/GenBank/DDBJ databases">
        <title>Oryza genome evolution.</title>
        <authorList>
            <person name="Wing R.A."/>
        </authorList>
    </citation>
    <scope>NUCLEOTIDE SEQUENCE</scope>
</reference>
<name>A0A0D9WQX4_9ORYZ</name>
<keyword evidence="3" id="KW-1185">Reference proteome</keyword>
<evidence type="ECO:0000256" key="1">
    <source>
        <dbReference type="SAM" id="MobiDB-lite"/>
    </source>
</evidence>
<dbReference type="AlphaFoldDB" id="A0A0D9WQX4"/>
<reference evidence="3" key="2">
    <citation type="submission" date="2013-12" db="EMBL/GenBank/DDBJ databases">
        <authorList>
            <person name="Yu Y."/>
            <person name="Lee S."/>
            <person name="de Baynast K."/>
            <person name="Wissotski M."/>
            <person name="Liu L."/>
            <person name="Talag J."/>
            <person name="Goicoechea J."/>
            <person name="Angelova A."/>
            <person name="Jetty R."/>
            <person name="Kudrna D."/>
            <person name="Golser W."/>
            <person name="Rivera L."/>
            <person name="Zhang J."/>
            <person name="Wing R."/>
        </authorList>
    </citation>
    <scope>NUCLEOTIDE SEQUENCE</scope>
</reference>
<proteinExistence type="predicted"/>
<evidence type="ECO:0000313" key="2">
    <source>
        <dbReference type="EnsemblPlants" id="LPERR06G14300.1"/>
    </source>
</evidence>
<organism evidence="2 3">
    <name type="scientific">Leersia perrieri</name>
    <dbReference type="NCBI Taxonomy" id="77586"/>
    <lineage>
        <taxon>Eukaryota</taxon>
        <taxon>Viridiplantae</taxon>
        <taxon>Streptophyta</taxon>
        <taxon>Embryophyta</taxon>
        <taxon>Tracheophyta</taxon>
        <taxon>Spermatophyta</taxon>
        <taxon>Magnoliopsida</taxon>
        <taxon>Liliopsida</taxon>
        <taxon>Poales</taxon>
        <taxon>Poaceae</taxon>
        <taxon>BOP clade</taxon>
        <taxon>Oryzoideae</taxon>
        <taxon>Oryzeae</taxon>
        <taxon>Oryzinae</taxon>
        <taxon>Leersia</taxon>
    </lineage>
</organism>
<dbReference type="Gramene" id="LPERR06G14300.1">
    <property type="protein sequence ID" value="LPERR06G14300.1"/>
    <property type="gene ID" value="LPERR06G14300"/>
</dbReference>
<dbReference type="HOGENOM" id="CLU_2124656_0_0_1"/>
<evidence type="ECO:0000313" key="3">
    <source>
        <dbReference type="Proteomes" id="UP000032180"/>
    </source>
</evidence>
<dbReference type="EnsemblPlants" id="LPERR06G14300.1">
    <property type="protein sequence ID" value="LPERR06G14300.1"/>
    <property type="gene ID" value="LPERR06G14300"/>
</dbReference>
<dbReference type="eggNOG" id="ENOG502R660">
    <property type="taxonomic scope" value="Eukaryota"/>
</dbReference>
<sequence length="118" mass="12521">MAIVEFHGDKENMPPTAVVAAARRHGVAVKKLKLKRFGMARRRVPLRDITNLFLAAAAAAADATELGKQLEGSSEHAEAESPPVPAPAASPATASAQNWLGRGAALKPARCSLRKEFR</sequence>
<accession>A0A0D9WQX4</accession>
<feature type="region of interest" description="Disordered" evidence="1">
    <location>
        <begin position="65"/>
        <end position="101"/>
    </location>
</feature>